<proteinExistence type="predicted"/>
<organism evidence="8 9">
    <name type="scientific">Favolaschia claudopus</name>
    <dbReference type="NCBI Taxonomy" id="2862362"/>
    <lineage>
        <taxon>Eukaryota</taxon>
        <taxon>Fungi</taxon>
        <taxon>Dikarya</taxon>
        <taxon>Basidiomycota</taxon>
        <taxon>Agaricomycotina</taxon>
        <taxon>Agaricomycetes</taxon>
        <taxon>Agaricomycetidae</taxon>
        <taxon>Agaricales</taxon>
        <taxon>Marasmiineae</taxon>
        <taxon>Mycenaceae</taxon>
        <taxon>Favolaschia</taxon>
    </lineage>
</organism>
<dbReference type="PANTHER" id="PTHR45992:SF2">
    <property type="entry name" value="EUKARYOTIC ELONGATION FACTOR 2 KINASE"/>
    <property type="match status" value="1"/>
</dbReference>
<protein>
    <submittedName>
        <fullName evidence="8">Kinase-like domain-containing protein</fullName>
    </submittedName>
</protein>
<dbReference type="InterPro" id="IPR004166">
    <property type="entry name" value="a-kinase_dom"/>
</dbReference>
<evidence type="ECO:0000256" key="4">
    <source>
        <dbReference type="ARBA" id="ARBA00022777"/>
    </source>
</evidence>
<dbReference type="AlphaFoldDB" id="A0AAV9ZXU5"/>
<dbReference type="GO" id="GO:0004674">
    <property type="term" value="F:protein serine/threonine kinase activity"/>
    <property type="evidence" value="ECO:0007669"/>
    <property type="project" value="UniProtKB-KW"/>
</dbReference>
<keyword evidence="9" id="KW-1185">Reference proteome</keyword>
<evidence type="ECO:0000256" key="3">
    <source>
        <dbReference type="ARBA" id="ARBA00022741"/>
    </source>
</evidence>
<keyword evidence="1" id="KW-0723">Serine/threonine-protein kinase</keyword>
<accession>A0AAV9ZXU5</accession>
<keyword evidence="5" id="KW-0067">ATP-binding</keyword>
<feature type="region of interest" description="Disordered" evidence="6">
    <location>
        <begin position="120"/>
        <end position="142"/>
    </location>
</feature>
<dbReference type="SUPFAM" id="SSF56112">
    <property type="entry name" value="Protein kinase-like (PK-like)"/>
    <property type="match status" value="1"/>
</dbReference>
<comment type="caution">
    <text evidence="8">The sequence shown here is derived from an EMBL/GenBank/DDBJ whole genome shotgun (WGS) entry which is preliminary data.</text>
</comment>
<dbReference type="InterPro" id="IPR011009">
    <property type="entry name" value="Kinase-like_dom_sf"/>
</dbReference>
<feature type="compositionally biased region" description="Low complexity" evidence="6">
    <location>
        <begin position="120"/>
        <end position="136"/>
    </location>
</feature>
<evidence type="ECO:0000256" key="6">
    <source>
        <dbReference type="SAM" id="MobiDB-lite"/>
    </source>
</evidence>
<dbReference type="GO" id="GO:1903013">
    <property type="term" value="P:response to differentiation-inducing factor 1"/>
    <property type="evidence" value="ECO:0007669"/>
    <property type="project" value="TreeGrafter"/>
</dbReference>
<dbReference type="GO" id="GO:0005524">
    <property type="term" value="F:ATP binding"/>
    <property type="evidence" value="ECO:0007669"/>
    <property type="project" value="UniProtKB-KW"/>
</dbReference>
<dbReference type="PANTHER" id="PTHR45992">
    <property type="entry name" value="EUKARYOTIC ELONGATION FACTOR 2 KINASE-RELATED"/>
    <property type="match status" value="1"/>
</dbReference>
<keyword evidence="3" id="KW-0547">Nucleotide-binding</keyword>
<keyword evidence="4 8" id="KW-0418">Kinase</keyword>
<dbReference type="CDD" id="cd04515">
    <property type="entry name" value="Alpha_kinase"/>
    <property type="match status" value="1"/>
</dbReference>
<sequence>MADEDENSAECNDCGQAFPLRQGTGLCPKCVKLQPLDLNSREYADIQKWPQCTVCGITRRNMVPASSDLIQTCGSTACLKAAVGEGPAPLGPSLAANAAFESNQRRVQLMRERLKKFGPQAKGAAGTTLTTASLQSHENGGGAPGEPKIWICWQVRLSSQPKAIAASLGYHAKGWAVSLFMPDIKAEIVKVINTEWCSLKGTPLLPEEVSFRWHGNRILDPGTHTLVLSEFYAHYSSPTNASEYLHNVPAQWKNFEKSRATKRFICLEIYVMLQMYEQRVEQSVSQASVAGTKRARTISSAVVGPGSKQLPPISTWNGASRARTPIAAAAKFSQITFKKFQITTAKEDGRTLLIEDEILRGKISDQPFASGRMKHAHDLLLSNGDQLVAKRFYQLTEDAQFVSISENEAEIQAELTRLAMGQWFLQNFYHFCKDRDALDRVEPLLVFADAFLAQEVDLPSVASGVEQIEADGTGLTWLVERRRPTTVIKYSGTLVHTSARRDLASLTISAFAHYVFGDSQRRMVFADLQGTPTRVRGGDGIVLFDLMTHTVPGDSGVGDFGSEGINSFVQDHECGTVCSALELDQLYPLNAPPETQEADEDQLDSDN</sequence>
<evidence type="ECO:0000256" key="2">
    <source>
        <dbReference type="ARBA" id="ARBA00022679"/>
    </source>
</evidence>
<evidence type="ECO:0000313" key="8">
    <source>
        <dbReference type="EMBL" id="KAK6993219.1"/>
    </source>
</evidence>
<dbReference type="GO" id="GO:0031037">
    <property type="term" value="P:myosin II filament disassembly"/>
    <property type="evidence" value="ECO:0007669"/>
    <property type="project" value="TreeGrafter"/>
</dbReference>
<name>A0AAV9ZXU5_9AGAR</name>
<dbReference type="EMBL" id="JAWWNJ010000103">
    <property type="protein sequence ID" value="KAK6993219.1"/>
    <property type="molecule type" value="Genomic_DNA"/>
</dbReference>
<gene>
    <name evidence="8" type="ORF">R3P38DRAFT_2656127</name>
</gene>
<dbReference type="PROSITE" id="PS51158">
    <property type="entry name" value="ALPHA_KINASE"/>
    <property type="match status" value="1"/>
</dbReference>
<evidence type="ECO:0000256" key="1">
    <source>
        <dbReference type="ARBA" id="ARBA00022527"/>
    </source>
</evidence>
<dbReference type="Pfam" id="PF02816">
    <property type="entry name" value="Alpha_kinase"/>
    <property type="match status" value="1"/>
</dbReference>
<feature type="domain" description="Alpha-type protein kinase" evidence="7">
    <location>
        <begin position="339"/>
        <end position="586"/>
    </location>
</feature>
<keyword evidence="2" id="KW-0808">Transferase</keyword>
<evidence type="ECO:0000256" key="5">
    <source>
        <dbReference type="ARBA" id="ARBA00022840"/>
    </source>
</evidence>
<reference evidence="8 9" key="1">
    <citation type="journal article" date="2024" name="J Genomics">
        <title>Draft genome sequencing and assembly of Favolaschia claudopus CIRM-BRFM 2984 isolated from oak limbs.</title>
        <authorList>
            <person name="Navarro D."/>
            <person name="Drula E."/>
            <person name="Chaduli D."/>
            <person name="Cazenave R."/>
            <person name="Ahrendt S."/>
            <person name="Wang J."/>
            <person name="Lipzen A."/>
            <person name="Daum C."/>
            <person name="Barry K."/>
            <person name="Grigoriev I.V."/>
            <person name="Favel A."/>
            <person name="Rosso M.N."/>
            <person name="Martin F."/>
        </authorList>
    </citation>
    <scope>NUCLEOTIDE SEQUENCE [LARGE SCALE GENOMIC DNA]</scope>
    <source>
        <strain evidence="8 9">CIRM-BRFM 2984</strain>
    </source>
</reference>
<dbReference type="Gene3D" id="3.20.200.10">
    <property type="entry name" value="MHCK/EF2 kinase"/>
    <property type="match status" value="1"/>
</dbReference>
<dbReference type="InterPro" id="IPR051852">
    <property type="entry name" value="Alpha-type_PK"/>
</dbReference>
<evidence type="ECO:0000313" key="9">
    <source>
        <dbReference type="Proteomes" id="UP001362999"/>
    </source>
</evidence>
<evidence type="ECO:0000259" key="7">
    <source>
        <dbReference type="PROSITE" id="PS51158"/>
    </source>
</evidence>
<dbReference type="Proteomes" id="UP001362999">
    <property type="component" value="Unassembled WGS sequence"/>
</dbReference>